<evidence type="ECO:0000259" key="1">
    <source>
        <dbReference type="PROSITE" id="PS51819"/>
    </source>
</evidence>
<dbReference type="CDD" id="cd07253">
    <property type="entry name" value="GLOD5"/>
    <property type="match status" value="1"/>
</dbReference>
<dbReference type="InterPro" id="IPR050383">
    <property type="entry name" value="GlyoxalaseI/FosfomycinResist"/>
</dbReference>
<dbReference type="EMBL" id="CP011502">
    <property type="protein sequence ID" value="ALX06009.1"/>
    <property type="molecule type" value="Genomic_DNA"/>
</dbReference>
<dbReference type="Gene3D" id="3.10.180.10">
    <property type="entry name" value="2,3-Dihydroxybiphenyl 1,2-Dioxygenase, domain 1"/>
    <property type="match status" value="1"/>
</dbReference>
<reference evidence="2 3" key="1">
    <citation type="journal article" date="1991" name="Int. J. Syst. Bacteriol.">
        <title>Description of the erythromycin-producing bacterium Arthrobacter sp. strain NRRL B-3381 as Aeromicrobium erythreum gen. nov., sp. nov.</title>
        <authorList>
            <person name="Miller E.S."/>
            <person name="Woese C.R."/>
            <person name="Brenner S."/>
        </authorList>
    </citation>
    <scope>NUCLEOTIDE SEQUENCE [LARGE SCALE GENOMIC DNA]</scope>
    <source>
        <strain evidence="2 3">AR18</strain>
    </source>
</reference>
<dbReference type="STRING" id="2041.AERYTH_15535"/>
<evidence type="ECO:0000313" key="2">
    <source>
        <dbReference type="EMBL" id="ALX06009.1"/>
    </source>
</evidence>
<dbReference type="PATRIC" id="fig|2041.4.peg.3244"/>
<sequence>MLHHLDHLVLTVADVDATVRFYGDVLGLEARTFGEGRTALHAPGWKINLHEAAAPIEPHAAAPTPGSADLCFIVDRPLGEVERTLAGAGVPVELGPVDRTGSSGPIRSVYVRDPDGNLVELSVPREEQGAS</sequence>
<organism evidence="2 3">
    <name type="scientific">Aeromicrobium erythreum</name>
    <dbReference type="NCBI Taxonomy" id="2041"/>
    <lineage>
        <taxon>Bacteria</taxon>
        <taxon>Bacillati</taxon>
        <taxon>Actinomycetota</taxon>
        <taxon>Actinomycetes</taxon>
        <taxon>Propionibacteriales</taxon>
        <taxon>Nocardioidaceae</taxon>
        <taxon>Aeromicrobium</taxon>
    </lineage>
</organism>
<dbReference type="RefSeq" id="WP_067860546.1">
    <property type="nucleotide sequence ID" value="NZ_CP011502.1"/>
</dbReference>
<proteinExistence type="predicted"/>
<dbReference type="AlphaFoldDB" id="A0A0U4BDY6"/>
<dbReference type="KEGG" id="aer:AERYTH_15535"/>
<keyword evidence="3" id="KW-1185">Reference proteome</keyword>
<dbReference type="PROSITE" id="PS51819">
    <property type="entry name" value="VOC"/>
    <property type="match status" value="1"/>
</dbReference>
<dbReference type="PANTHER" id="PTHR21366">
    <property type="entry name" value="GLYOXALASE FAMILY PROTEIN"/>
    <property type="match status" value="1"/>
</dbReference>
<dbReference type="Pfam" id="PF00903">
    <property type="entry name" value="Glyoxalase"/>
    <property type="match status" value="1"/>
</dbReference>
<dbReference type="InterPro" id="IPR037523">
    <property type="entry name" value="VOC_core"/>
</dbReference>
<feature type="domain" description="VOC" evidence="1">
    <location>
        <begin position="4"/>
        <end position="124"/>
    </location>
</feature>
<protein>
    <recommendedName>
        <fullName evidence="1">VOC domain-containing protein</fullName>
    </recommendedName>
</protein>
<dbReference type="Proteomes" id="UP000067689">
    <property type="component" value="Chromosome"/>
</dbReference>
<dbReference type="SUPFAM" id="SSF54593">
    <property type="entry name" value="Glyoxalase/Bleomycin resistance protein/Dihydroxybiphenyl dioxygenase"/>
    <property type="match status" value="1"/>
</dbReference>
<gene>
    <name evidence="2" type="ORF">AERYTH_15535</name>
</gene>
<name>A0A0U4BDY6_9ACTN</name>
<dbReference type="OrthoDB" id="333547at2"/>
<dbReference type="InterPro" id="IPR029068">
    <property type="entry name" value="Glyas_Bleomycin-R_OHBP_Dase"/>
</dbReference>
<accession>A0A0U4BDY6</accession>
<evidence type="ECO:0000313" key="3">
    <source>
        <dbReference type="Proteomes" id="UP000067689"/>
    </source>
</evidence>
<dbReference type="InterPro" id="IPR004360">
    <property type="entry name" value="Glyas_Fos-R_dOase_dom"/>
</dbReference>
<dbReference type="PANTHER" id="PTHR21366:SF14">
    <property type="entry name" value="GLYOXALASE DOMAIN-CONTAINING PROTEIN 5"/>
    <property type="match status" value="1"/>
</dbReference>